<protein>
    <submittedName>
        <fullName evidence="3">DNA-binding transcriptional activator EvgA</fullName>
    </submittedName>
</protein>
<evidence type="ECO:0000313" key="4">
    <source>
        <dbReference type="Proteomes" id="UP000274122"/>
    </source>
</evidence>
<proteinExistence type="predicted"/>
<dbReference type="PROSITE" id="PS50043">
    <property type="entry name" value="HTH_LUXR_2"/>
    <property type="match status" value="1"/>
</dbReference>
<dbReference type="SMART" id="SM00421">
    <property type="entry name" value="HTH_LUXR"/>
    <property type="match status" value="1"/>
</dbReference>
<dbReference type="RefSeq" id="WP_126356908.1">
    <property type="nucleotide sequence ID" value="NZ_LR134201.1"/>
</dbReference>
<gene>
    <name evidence="3" type="ORF">NCTC11466_02972</name>
</gene>
<organism evidence="3 4">
    <name type="scientific">Cedecea lapagei</name>
    <dbReference type="NCBI Taxonomy" id="158823"/>
    <lineage>
        <taxon>Bacteria</taxon>
        <taxon>Pseudomonadati</taxon>
        <taxon>Pseudomonadota</taxon>
        <taxon>Gammaproteobacteria</taxon>
        <taxon>Enterobacterales</taxon>
        <taxon>Enterobacteriaceae</taxon>
        <taxon>Cedecea</taxon>
    </lineage>
</organism>
<dbReference type="KEGG" id="clap:NCTC11466_02972"/>
<dbReference type="EMBL" id="LR134201">
    <property type="protein sequence ID" value="VEB99028.1"/>
    <property type="molecule type" value="Genomic_DNA"/>
</dbReference>
<dbReference type="InterPro" id="IPR000792">
    <property type="entry name" value="Tscrpt_reg_LuxR_C"/>
</dbReference>
<feature type="domain" description="HTH luxR-type" evidence="2">
    <location>
        <begin position="124"/>
        <end position="183"/>
    </location>
</feature>
<name>A0A447V4C7_9ENTR</name>
<dbReference type="AlphaFoldDB" id="A0A447V4C7"/>
<evidence type="ECO:0000259" key="2">
    <source>
        <dbReference type="PROSITE" id="PS50043"/>
    </source>
</evidence>
<dbReference type="OrthoDB" id="6603033at2"/>
<dbReference type="GO" id="GO:0006355">
    <property type="term" value="P:regulation of DNA-templated transcription"/>
    <property type="evidence" value="ECO:0007669"/>
    <property type="project" value="InterPro"/>
</dbReference>
<evidence type="ECO:0000256" key="1">
    <source>
        <dbReference type="ARBA" id="ARBA00023125"/>
    </source>
</evidence>
<dbReference type="InterPro" id="IPR016032">
    <property type="entry name" value="Sig_transdc_resp-reg_C-effctor"/>
</dbReference>
<keyword evidence="4" id="KW-1185">Reference proteome</keyword>
<keyword evidence="1 3" id="KW-0238">DNA-binding</keyword>
<dbReference type="GO" id="GO:0003677">
    <property type="term" value="F:DNA binding"/>
    <property type="evidence" value="ECO:0007669"/>
    <property type="project" value="UniProtKB-KW"/>
</dbReference>
<accession>A0A447V4C7</accession>
<dbReference type="Proteomes" id="UP000274122">
    <property type="component" value="Chromosome"/>
</dbReference>
<reference evidence="3 4" key="1">
    <citation type="submission" date="2018-12" db="EMBL/GenBank/DDBJ databases">
        <authorList>
            <consortium name="Pathogen Informatics"/>
        </authorList>
    </citation>
    <scope>NUCLEOTIDE SEQUENCE [LARGE SCALE GENOMIC DNA]</scope>
    <source>
        <strain evidence="3 4">NCTC11466</strain>
    </source>
</reference>
<dbReference type="SUPFAM" id="SSF46894">
    <property type="entry name" value="C-terminal effector domain of the bipartite response regulators"/>
    <property type="match status" value="1"/>
</dbReference>
<dbReference type="Gene3D" id="1.10.10.10">
    <property type="entry name" value="Winged helix-like DNA-binding domain superfamily/Winged helix DNA-binding domain"/>
    <property type="match status" value="1"/>
</dbReference>
<dbReference type="Pfam" id="PF00196">
    <property type="entry name" value="GerE"/>
    <property type="match status" value="1"/>
</dbReference>
<evidence type="ECO:0000313" key="3">
    <source>
        <dbReference type="EMBL" id="VEB99028.1"/>
    </source>
</evidence>
<dbReference type="InterPro" id="IPR036388">
    <property type="entry name" value="WH-like_DNA-bd_sf"/>
</dbReference>
<sequence>MSYAILDNNRFYAEGLCYALLQRSANARVQSDAVRWLPMLLCHRVLVIRCRFSLTAPHHVLIDILLRLEAARWQGSLYLICNEKGWALAAHLRDRFSSLTIYITDDRMAVTEAARLLTKDPRRLRRPECSLTEIEFRVLDLMLTGRPVRHIARVMHISEKRVSTHKCSALKKLNVDNLLQLLL</sequence>
<dbReference type="CDD" id="cd06170">
    <property type="entry name" value="LuxR_C_like"/>
    <property type="match status" value="1"/>
</dbReference>